<accession>A0ABM7VMC1</accession>
<dbReference type="Proteomes" id="UP001354989">
    <property type="component" value="Plasmid pPP6"/>
</dbReference>
<evidence type="ECO:0008006" key="3">
    <source>
        <dbReference type="Google" id="ProtNLM"/>
    </source>
</evidence>
<evidence type="ECO:0000313" key="2">
    <source>
        <dbReference type="Proteomes" id="UP001354989"/>
    </source>
</evidence>
<dbReference type="EMBL" id="AP025298">
    <property type="protein sequence ID" value="BDD02155.1"/>
    <property type="molecule type" value="Genomic_DNA"/>
</dbReference>
<gene>
    <name evidence="1" type="ORF">PEPS_44350</name>
</gene>
<keyword evidence="2" id="KW-1185">Reference proteome</keyword>
<protein>
    <recommendedName>
        <fullName evidence="3">DUF4251 domain-containing protein</fullName>
    </recommendedName>
</protein>
<sequence>MLMIVCLSSFTLFSVTTESENNKQSKRQIRREQRKLRKEKAKEEAEKMAILTAVMVENQSFILEANMLFDRYGNTENVSASTNFVSVTPERGVLQLAFDDLDFGFNGLGGITCAGQVTKYDYKKLKHGGYQVQYSIFGANGSFDVSMSIQPSGFAMATIRGNWGEDLKYQGKIIPAGKSGAYEGMIDYTL</sequence>
<dbReference type="InterPro" id="IPR025347">
    <property type="entry name" value="DUF4251"/>
</dbReference>
<dbReference type="Gene3D" id="2.40.128.410">
    <property type="match status" value="1"/>
</dbReference>
<geneLocation type="plasmid" evidence="1 2">
    <name>pPP6</name>
</geneLocation>
<dbReference type="Pfam" id="PF14059">
    <property type="entry name" value="DUF4251"/>
    <property type="match status" value="1"/>
</dbReference>
<evidence type="ECO:0000313" key="1">
    <source>
        <dbReference type="EMBL" id="BDD02155.1"/>
    </source>
</evidence>
<proteinExistence type="predicted"/>
<organism evidence="1 2">
    <name type="scientific">Persicobacter psychrovividus</name>
    <dbReference type="NCBI Taxonomy" id="387638"/>
    <lineage>
        <taxon>Bacteria</taxon>
        <taxon>Pseudomonadati</taxon>
        <taxon>Bacteroidota</taxon>
        <taxon>Cytophagia</taxon>
        <taxon>Cytophagales</taxon>
        <taxon>Persicobacteraceae</taxon>
        <taxon>Persicobacter</taxon>
    </lineage>
</organism>
<name>A0ABM7VMC1_9BACT</name>
<reference evidence="1 2" key="1">
    <citation type="submission" date="2021-12" db="EMBL/GenBank/DDBJ databases">
        <title>Genome sequencing of bacteria with rrn-lacking chromosome and rrn-plasmid.</title>
        <authorList>
            <person name="Anda M."/>
            <person name="Iwasaki W."/>
        </authorList>
    </citation>
    <scope>NUCLEOTIDE SEQUENCE [LARGE SCALE GENOMIC DNA]</scope>
    <source>
        <strain evidence="1 2">NBRC 101262</strain>
        <plasmid evidence="1 2">pPP6</plasmid>
    </source>
</reference>
<keyword evidence="1" id="KW-0614">Plasmid</keyword>